<dbReference type="Proteomes" id="UP000291343">
    <property type="component" value="Unassembled WGS sequence"/>
</dbReference>
<evidence type="ECO:0000256" key="2">
    <source>
        <dbReference type="SAM" id="Phobius"/>
    </source>
</evidence>
<name>A0A482X261_LAOST</name>
<feature type="chain" id="PRO_5019863175" description="ZP domain-containing protein" evidence="3">
    <location>
        <begin position="30"/>
        <end position="653"/>
    </location>
</feature>
<protein>
    <recommendedName>
        <fullName evidence="4">ZP domain-containing protein</fullName>
    </recommendedName>
</protein>
<feature type="transmembrane region" description="Helical" evidence="2">
    <location>
        <begin position="622"/>
        <end position="644"/>
    </location>
</feature>
<proteinExistence type="predicted"/>
<comment type="caution">
    <text evidence="5">The sequence shown here is derived from an EMBL/GenBank/DDBJ whole genome shotgun (WGS) entry which is preliminary data.</text>
</comment>
<feature type="compositionally biased region" description="Basic residues" evidence="1">
    <location>
        <begin position="461"/>
        <end position="473"/>
    </location>
</feature>
<evidence type="ECO:0000313" key="6">
    <source>
        <dbReference type="Proteomes" id="UP000291343"/>
    </source>
</evidence>
<dbReference type="PANTHER" id="PTHR46560:SF4">
    <property type="entry name" value="DUSKY"/>
    <property type="match status" value="1"/>
</dbReference>
<dbReference type="PANTHER" id="PTHR46560">
    <property type="entry name" value="CYPHER, ISOFORM B"/>
    <property type="match status" value="1"/>
</dbReference>
<evidence type="ECO:0000256" key="1">
    <source>
        <dbReference type="SAM" id="MobiDB-lite"/>
    </source>
</evidence>
<dbReference type="Gene3D" id="2.60.40.4100">
    <property type="entry name" value="Zona pellucida, ZP-C domain"/>
    <property type="match status" value="1"/>
</dbReference>
<keyword evidence="6" id="KW-1185">Reference proteome</keyword>
<evidence type="ECO:0000256" key="3">
    <source>
        <dbReference type="SAM" id="SignalP"/>
    </source>
</evidence>
<feature type="domain" description="ZP" evidence="4">
    <location>
        <begin position="206"/>
        <end position="457"/>
    </location>
</feature>
<feature type="compositionally biased region" description="Pro residues" evidence="1">
    <location>
        <begin position="116"/>
        <end position="129"/>
    </location>
</feature>
<organism evidence="5 6">
    <name type="scientific">Laodelphax striatellus</name>
    <name type="common">Small brown planthopper</name>
    <name type="synonym">Delphax striatella</name>
    <dbReference type="NCBI Taxonomy" id="195883"/>
    <lineage>
        <taxon>Eukaryota</taxon>
        <taxon>Metazoa</taxon>
        <taxon>Ecdysozoa</taxon>
        <taxon>Arthropoda</taxon>
        <taxon>Hexapoda</taxon>
        <taxon>Insecta</taxon>
        <taxon>Pterygota</taxon>
        <taxon>Neoptera</taxon>
        <taxon>Paraneoptera</taxon>
        <taxon>Hemiptera</taxon>
        <taxon>Auchenorrhyncha</taxon>
        <taxon>Fulgoroidea</taxon>
        <taxon>Delphacidae</taxon>
        <taxon>Criomorphinae</taxon>
        <taxon>Laodelphax</taxon>
    </lineage>
</organism>
<feature type="compositionally biased region" description="Polar residues" evidence="1">
    <location>
        <begin position="476"/>
        <end position="485"/>
    </location>
</feature>
<feature type="region of interest" description="Disordered" evidence="1">
    <location>
        <begin position="68"/>
        <end position="133"/>
    </location>
</feature>
<feature type="region of interest" description="Disordered" evidence="1">
    <location>
        <begin position="451"/>
        <end position="497"/>
    </location>
</feature>
<dbReference type="EMBL" id="QKKF02019433">
    <property type="protein sequence ID" value="RZF39929.1"/>
    <property type="molecule type" value="Genomic_DNA"/>
</dbReference>
<dbReference type="InterPro" id="IPR042235">
    <property type="entry name" value="ZP-C_dom"/>
</dbReference>
<dbReference type="OrthoDB" id="10068552at2759"/>
<gene>
    <name evidence="5" type="ORF">LSTR_LSTR002332</name>
</gene>
<dbReference type="STRING" id="195883.A0A482X261"/>
<dbReference type="SMART" id="SM00241">
    <property type="entry name" value="ZP"/>
    <property type="match status" value="1"/>
</dbReference>
<keyword evidence="2" id="KW-0472">Membrane</keyword>
<keyword evidence="3" id="KW-0732">Signal</keyword>
<dbReference type="InterPro" id="IPR056953">
    <property type="entry name" value="CUT_N"/>
</dbReference>
<keyword evidence="2" id="KW-0812">Transmembrane</keyword>
<evidence type="ECO:0000313" key="5">
    <source>
        <dbReference type="EMBL" id="RZF39929.1"/>
    </source>
</evidence>
<dbReference type="AlphaFoldDB" id="A0A482X261"/>
<dbReference type="Gene3D" id="2.60.40.3210">
    <property type="entry name" value="Zona pellucida, ZP-N domain"/>
    <property type="match status" value="1"/>
</dbReference>
<dbReference type="PROSITE" id="PS51034">
    <property type="entry name" value="ZP_2"/>
    <property type="match status" value="1"/>
</dbReference>
<dbReference type="InParanoid" id="A0A482X261"/>
<dbReference type="Pfam" id="PF25057">
    <property type="entry name" value="CUT_N"/>
    <property type="match status" value="1"/>
</dbReference>
<keyword evidence="2" id="KW-1133">Transmembrane helix</keyword>
<evidence type="ECO:0000259" key="4">
    <source>
        <dbReference type="PROSITE" id="PS51034"/>
    </source>
</evidence>
<sequence length="653" mass="72777">MINHGSKQMTVTHVIYLVIYLAAVNDVDSSFSVADVAGGRSALFIRNEDNPAINARQQFPSRQYLPALSRSEEEASTTQKPRPFQTPLYEQPLKGDADKQMEGAGYYEEQPSTSTYPPPPYPRINPTPGFPTINTPASTLAKEVPKTVAEMPLADNAGFSQSSPDYLLQANKSTTAATMTTETTATGNEIDSEASHPPHVHDIHVECNKDYMTIDIEFNRRFDGLIYSKGHYNTPGCRHVSPNSGQTKYNFTVMLNSCGTQFVDEFSEGKQAYLENVLVLQNEIGIQEVWDSVRSVRCLWEGNLNKSLSVALSVGMLNQEVVTFSGDKATARLDIQMGRGPFAPLANGLVKIGEPMTLVVTVEGDPAFNVLVRECSARDNDPESGNIVKLTNDEGCILKPKLIGAFQMSRNPDTNSVISYAFFNAFKFPDIMDLTIECNIELCKTECRPCSNADQKTEPGRRRRRRRHLKKDNHHNSMMENQTGKQNKHSKSTSSPIGLLPHSMIVPRYPIQFSHHSANETKLRQNINITDFRNIIHSQLDFNSERISENSIDDLLPEIFINVDPIVLNRRFMVYSPGDILTADHVRQVTDDSNSGKKSSHFLVVVGSTNDNMKLCLTPMSYIFVATVLIATLVLTCVSCIMLWPRKRAKTVS</sequence>
<dbReference type="InterPro" id="IPR001507">
    <property type="entry name" value="ZP_dom"/>
</dbReference>
<feature type="signal peptide" evidence="3">
    <location>
        <begin position="1"/>
        <end position="29"/>
    </location>
</feature>
<accession>A0A482X261</accession>
<reference evidence="5 6" key="1">
    <citation type="journal article" date="2017" name="Gigascience">
        <title>Genome sequence of the small brown planthopper, Laodelphax striatellus.</title>
        <authorList>
            <person name="Zhu J."/>
            <person name="Jiang F."/>
            <person name="Wang X."/>
            <person name="Yang P."/>
            <person name="Bao Y."/>
            <person name="Zhao W."/>
            <person name="Wang W."/>
            <person name="Lu H."/>
            <person name="Wang Q."/>
            <person name="Cui N."/>
            <person name="Li J."/>
            <person name="Chen X."/>
            <person name="Luo L."/>
            <person name="Yu J."/>
            <person name="Kang L."/>
            <person name="Cui F."/>
        </authorList>
    </citation>
    <scope>NUCLEOTIDE SEQUENCE [LARGE SCALE GENOMIC DNA]</scope>
    <source>
        <strain evidence="5">Lst14</strain>
    </source>
</reference>